<dbReference type="SUPFAM" id="SSF49493">
    <property type="entry name" value="HSP40/DnaJ peptide-binding domain"/>
    <property type="match status" value="2"/>
</dbReference>
<reference evidence="4 5" key="1">
    <citation type="submission" date="2023-03" db="EMBL/GenBank/DDBJ databases">
        <authorList>
            <person name="Kaur S."/>
            <person name="Espinosa-Saiz D."/>
            <person name="Velazquez E."/>
            <person name="Menendez E."/>
            <person name="diCenzo G.C."/>
        </authorList>
    </citation>
    <scope>NUCLEOTIDE SEQUENCE [LARGE SCALE GENOMIC DNA]</scope>
    <source>
        <strain evidence="4 5">LMG 27395</strain>
    </source>
</reference>
<evidence type="ECO:0000313" key="5">
    <source>
        <dbReference type="Proteomes" id="UP001235547"/>
    </source>
</evidence>
<dbReference type="EMBL" id="CP120371">
    <property type="protein sequence ID" value="WEX84901.1"/>
    <property type="molecule type" value="Genomic_DNA"/>
</dbReference>
<dbReference type="Pfam" id="PF00226">
    <property type="entry name" value="DnaJ"/>
    <property type="match status" value="1"/>
</dbReference>
<dbReference type="Pfam" id="PF01556">
    <property type="entry name" value="DnaJ_C"/>
    <property type="match status" value="1"/>
</dbReference>
<dbReference type="PROSITE" id="PS50076">
    <property type="entry name" value="DNAJ_2"/>
    <property type="match status" value="1"/>
</dbReference>
<keyword evidence="1" id="KW-0143">Chaperone</keyword>
<proteinExistence type="predicted"/>
<dbReference type="InterPro" id="IPR036869">
    <property type="entry name" value="J_dom_sf"/>
</dbReference>
<accession>A0ABY8D1Y5</accession>
<dbReference type="PROSITE" id="PS00636">
    <property type="entry name" value="DNAJ_1"/>
    <property type="match status" value="1"/>
</dbReference>
<feature type="compositionally biased region" description="Low complexity" evidence="2">
    <location>
        <begin position="110"/>
        <end position="119"/>
    </location>
</feature>
<evidence type="ECO:0000313" key="4">
    <source>
        <dbReference type="EMBL" id="WEX84901.1"/>
    </source>
</evidence>
<feature type="domain" description="J" evidence="3">
    <location>
        <begin position="3"/>
        <end position="68"/>
    </location>
</feature>
<dbReference type="PANTHER" id="PTHR43096:SF52">
    <property type="entry name" value="DNAJ HOMOLOG 1, MITOCHONDRIAL-RELATED"/>
    <property type="match status" value="1"/>
</dbReference>
<sequence length="350" mass="38209">MRDPYAILGVRRNAGQEEIKAAWRSVAKTVHPDRNQDDPLAAERFAEAGRAYELLRDPVLRNHYDRVRREAELRRMEAMKAKMRGPEPTEEPVGAETAEEAISRIFGVEPQPGSPASRPRPSRAVERPEPATSAKPEAGAEPKQEEPSHPEAAIVRRSAAPAADIVAAIVRRIRGRIAKTAEKVPDLAVDVHATLEDVINRTRLAVELPDGETIKITVPPGATDGQAIRLKEQGYRVTGMTRGDVVATLRIRQDGPFRTHGLDLLTTLPLDLQNAVLGCETVIETPNGPVAVAVPAWSGSDKVIRIPGKGLRGADGESGDLLVELRLMLHEKPDGKVTDLMRSLRDGLYL</sequence>
<keyword evidence="5" id="KW-1185">Reference proteome</keyword>
<dbReference type="Proteomes" id="UP001235547">
    <property type="component" value="Chromosome 1"/>
</dbReference>
<dbReference type="InterPro" id="IPR008971">
    <property type="entry name" value="HSP40/DnaJ_pept-bd"/>
</dbReference>
<dbReference type="InterPro" id="IPR001623">
    <property type="entry name" value="DnaJ_domain"/>
</dbReference>
<feature type="compositionally biased region" description="Basic and acidic residues" evidence="2">
    <location>
        <begin position="138"/>
        <end position="149"/>
    </location>
</feature>
<feature type="region of interest" description="Disordered" evidence="2">
    <location>
        <begin position="105"/>
        <end position="150"/>
    </location>
</feature>
<dbReference type="InterPro" id="IPR002939">
    <property type="entry name" value="DnaJ_C"/>
</dbReference>
<dbReference type="RefSeq" id="WP_280735817.1">
    <property type="nucleotide sequence ID" value="NZ_CP120368.1"/>
</dbReference>
<dbReference type="InterPro" id="IPR018253">
    <property type="entry name" value="DnaJ_domain_CS"/>
</dbReference>
<protein>
    <submittedName>
        <fullName evidence="4">DnaJ domain-containing protein</fullName>
    </submittedName>
</protein>
<evidence type="ECO:0000259" key="3">
    <source>
        <dbReference type="PROSITE" id="PS50076"/>
    </source>
</evidence>
<name>A0ABY8D1Y5_9HYPH</name>
<dbReference type="PRINTS" id="PR00625">
    <property type="entry name" value="JDOMAIN"/>
</dbReference>
<dbReference type="PANTHER" id="PTHR43096">
    <property type="entry name" value="DNAJ HOMOLOG 1, MITOCHONDRIAL-RELATED"/>
    <property type="match status" value="1"/>
</dbReference>
<dbReference type="SUPFAM" id="SSF46565">
    <property type="entry name" value="Chaperone J-domain"/>
    <property type="match status" value="1"/>
</dbReference>
<dbReference type="Gene3D" id="2.60.260.20">
    <property type="entry name" value="Urease metallochaperone UreE, N-terminal domain"/>
    <property type="match status" value="2"/>
</dbReference>
<evidence type="ECO:0000256" key="1">
    <source>
        <dbReference type="ARBA" id="ARBA00023186"/>
    </source>
</evidence>
<gene>
    <name evidence="4" type="ORF">PYH38_003822</name>
</gene>
<evidence type="ECO:0000256" key="2">
    <source>
        <dbReference type="SAM" id="MobiDB-lite"/>
    </source>
</evidence>
<dbReference type="SMART" id="SM00271">
    <property type="entry name" value="DnaJ"/>
    <property type="match status" value="1"/>
</dbReference>
<dbReference type="Gene3D" id="1.10.287.110">
    <property type="entry name" value="DnaJ domain"/>
    <property type="match status" value="1"/>
</dbReference>
<dbReference type="CDD" id="cd06257">
    <property type="entry name" value="DnaJ"/>
    <property type="match status" value="1"/>
</dbReference>
<organism evidence="4 5">
    <name type="scientific">Sinorhizobium numidicum</name>
    <dbReference type="NCBI Taxonomy" id="680248"/>
    <lineage>
        <taxon>Bacteria</taxon>
        <taxon>Pseudomonadati</taxon>
        <taxon>Pseudomonadota</taxon>
        <taxon>Alphaproteobacteria</taxon>
        <taxon>Hyphomicrobiales</taxon>
        <taxon>Rhizobiaceae</taxon>
        <taxon>Sinorhizobium/Ensifer group</taxon>
        <taxon>Sinorhizobium</taxon>
    </lineage>
</organism>